<reference evidence="2" key="2">
    <citation type="submission" date="2020-11" db="EMBL/GenBank/DDBJ databases">
        <authorList>
            <consortium name="DOE Joint Genome Institute"/>
            <person name="Kuo A."/>
            <person name="Miyauchi S."/>
            <person name="Kiss E."/>
            <person name="Drula E."/>
            <person name="Kohler A."/>
            <person name="Sanchez-Garcia M."/>
            <person name="Andreopoulos B."/>
            <person name="Barry K.W."/>
            <person name="Bonito G."/>
            <person name="Buee M."/>
            <person name="Carver A."/>
            <person name="Chen C."/>
            <person name="Cichocki N."/>
            <person name="Clum A."/>
            <person name="Culley D."/>
            <person name="Crous P.W."/>
            <person name="Fauchery L."/>
            <person name="Girlanda M."/>
            <person name="Hayes R."/>
            <person name="Keri Z."/>
            <person name="Labutti K."/>
            <person name="Lipzen A."/>
            <person name="Lombard V."/>
            <person name="Magnuson J."/>
            <person name="Maillard F."/>
            <person name="Morin E."/>
            <person name="Murat C."/>
            <person name="Nolan M."/>
            <person name="Ohm R."/>
            <person name="Pangilinan J."/>
            <person name="Pereira M."/>
            <person name="Perotto S."/>
            <person name="Peter M."/>
            <person name="Riley R."/>
            <person name="Sitrit Y."/>
            <person name="Stielow B."/>
            <person name="Szollosi G."/>
            <person name="Zifcakova L."/>
            <person name="Stursova M."/>
            <person name="Spatafora J.W."/>
            <person name="Tedersoo L."/>
            <person name="Vaario L.-M."/>
            <person name="Yamada A."/>
            <person name="Yan M."/>
            <person name="Wang P."/>
            <person name="Xu J."/>
            <person name="Bruns T."/>
            <person name="Baldrian P."/>
            <person name="Vilgalys R."/>
            <person name="Henrissat B."/>
            <person name="Grigoriev I.V."/>
            <person name="Hibbett D."/>
            <person name="Nagy L.G."/>
            <person name="Martin F.M."/>
        </authorList>
    </citation>
    <scope>NUCLEOTIDE SEQUENCE</scope>
    <source>
        <strain evidence="2">UH-Tt-Lm1</strain>
    </source>
</reference>
<evidence type="ECO:0000313" key="3">
    <source>
        <dbReference type="Proteomes" id="UP000736335"/>
    </source>
</evidence>
<feature type="region of interest" description="Disordered" evidence="1">
    <location>
        <begin position="56"/>
        <end position="87"/>
    </location>
</feature>
<evidence type="ECO:0008006" key="4">
    <source>
        <dbReference type="Google" id="ProtNLM"/>
    </source>
</evidence>
<keyword evidence="3" id="KW-1185">Reference proteome</keyword>
<comment type="caution">
    <text evidence="2">The sequence shown here is derived from an EMBL/GenBank/DDBJ whole genome shotgun (WGS) entry which is preliminary data.</text>
</comment>
<proteinExistence type="predicted"/>
<dbReference type="Proteomes" id="UP000736335">
    <property type="component" value="Unassembled WGS sequence"/>
</dbReference>
<evidence type="ECO:0000256" key="1">
    <source>
        <dbReference type="SAM" id="MobiDB-lite"/>
    </source>
</evidence>
<dbReference type="EMBL" id="WIUZ02000015">
    <property type="protein sequence ID" value="KAF9780795.1"/>
    <property type="molecule type" value="Genomic_DNA"/>
</dbReference>
<accession>A0A9P6H6W6</accession>
<gene>
    <name evidence="2" type="ORF">BJ322DRAFT_283385</name>
</gene>
<feature type="compositionally biased region" description="Low complexity" evidence="1">
    <location>
        <begin position="56"/>
        <end position="67"/>
    </location>
</feature>
<dbReference type="AlphaFoldDB" id="A0A9P6H6W6"/>
<dbReference type="OrthoDB" id="2687452at2759"/>
<protein>
    <recommendedName>
        <fullName evidence="4">C2H2-type domain-containing protein</fullName>
    </recommendedName>
</protein>
<reference evidence="2" key="1">
    <citation type="journal article" date="2020" name="Nat. Commun.">
        <title>Large-scale genome sequencing of mycorrhizal fungi provides insights into the early evolution of symbiotic traits.</title>
        <authorList>
            <person name="Miyauchi S."/>
            <person name="Kiss E."/>
            <person name="Kuo A."/>
            <person name="Drula E."/>
            <person name="Kohler A."/>
            <person name="Sanchez-Garcia M."/>
            <person name="Morin E."/>
            <person name="Andreopoulos B."/>
            <person name="Barry K.W."/>
            <person name="Bonito G."/>
            <person name="Buee M."/>
            <person name="Carver A."/>
            <person name="Chen C."/>
            <person name="Cichocki N."/>
            <person name="Clum A."/>
            <person name="Culley D."/>
            <person name="Crous P.W."/>
            <person name="Fauchery L."/>
            <person name="Girlanda M."/>
            <person name="Hayes R.D."/>
            <person name="Keri Z."/>
            <person name="LaButti K."/>
            <person name="Lipzen A."/>
            <person name="Lombard V."/>
            <person name="Magnuson J."/>
            <person name="Maillard F."/>
            <person name="Murat C."/>
            <person name="Nolan M."/>
            <person name="Ohm R.A."/>
            <person name="Pangilinan J."/>
            <person name="Pereira M.F."/>
            <person name="Perotto S."/>
            <person name="Peter M."/>
            <person name="Pfister S."/>
            <person name="Riley R."/>
            <person name="Sitrit Y."/>
            <person name="Stielow J.B."/>
            <person name="Szollosi G."/>
            <person name="Zifcakova L."/>
            <person name="Stursova M."/>
            <person name="Spatafora J.W."/>
            <person name="Tedersoo L."/>
            <person name="Vaario L.M."/>
            <person name="Yamada A."/>
            <person name="Yan M."/>
            <person name="Wang P."/>
            <person name="Xu J."/>
            <person name="Bruns T."/>
            <person name="Baldrian P."/>
            <person name="Vilgalys R."/>
            <person name="Dunand C."/>
            <person name="Henrissat B."/>
            <person name="Grigoriev I.V."/>
            <person name="Hibbett D."/>
            <person name="Nagy L.G."/>
            <person name="Martin F.M."/>
        </authorList>
    </citation>
    <scope>NUCLEOTIDE SEQUENCE</scope>
    <source>
        <strain evidence="2">UH-Tt-Lm1</strain>
    </source>
</reference>
<sequence>MFGEPVFEGDLAYQYLAREASETPAPYFPEWPGHSPSTNNAFTGFIAPSLTTNEIPLSPTSSLSPQSQGPPSPQHTRRSSPRPDCHRAVPSFDTARRKWYCSVCQDAFHDKYECERHIGNVGKQALCLACGKTICARKDNRRRHYDKYCKRKDLGKDGGVSLEDAFAEV</sequence>
<organism evidence="2 3">
    <name type="scientific">Thelephora terrestris</name>
    <dbReference type="NCBI Taxonomy" id="56493"/>
    <lineage>
        <taxon>Eukaryota</taxon>
        <taxon>Fungi</taxon>
        <taxon>Dikarya</taxon>
        <taxon>Basidiomycota</taxon>
        <taxon>Agaricomycotina</taxon>
        <taxon>Agaricomycetes</taxon>
        <taxon>Thelephorales</taxon>
        <taxon>Thelephoraceae</taxon>
        <taxon>Thelephora</taxon>
    </lineage>
</organism>
<evidence type="ECO:0000313" key="2">
    <source>
        <dbReference type="EMBL" id="KAF9780795.1"/>
    </source>
</evidence>
<name>A0A9P6H6W6_9AGAM</name>